<dbReference type="GO" id="GO:0005524">
    <property type="term" value="F:ATP binding"/>
    <property type="evidence" value="ECO:0007669"/>
    <property type="project" value="UniProtKB-KW"/>
</dbReference>
<evidence type="ECO:0000313" key="10">
    <source>
        <dbReference type="EMBL" id="VAV91938.1"/>
    </source>
</evidence>
<dbReference type="SUPFAM" id="SSF47384">
    <property type="entry name" value="Homodimeric domain of signal transducing histidine kinase"/>
    <property type="match status" value="1"/>
</dbReference>
<keyword evidence="8" id="KW-0472">Membrane</keyword>
<protein>
    <recommendedName>
        <fullName evidence="9">Histidine kinase domain-containing protein</fullName>
    </recommendedName>
</protein>
<dbReference type="InterPro" id="IPR005467">
    <property type="entry name" value="His_kinase_dom"/>
</dbReference>
<evidence type="ECO:0000256" key="4">
    <source>
        <dbReference type="ARBA" id="ARBA00022777"/>
    </source>
</evidence>
<keyword evidence="8" id="KW-0812">Transmembrane</keyword>
<feature type="coiled-coil region" evidence="7">
    <location>
        <begin position="231"/>
        <end position="272"/>
    </location>
</feature>
<dbReference type="Gene3D" id="3.30.565.10">
    <property type="entry name" value="Histidine kinase-like ATPase, C-terminal domain"/>
    <property type="match status" value="1"/>
</dbReference>
<keyword evidence="4" id="KW-0418">Kinase</keyword>
<dbReference type="AlphaFoldDB" id="A0A3B0RU58"/>
<dbReference type="InterPro" id="IPR003661">
    <property type="entry name" value="HisK_dim/P_dom"/>
</dbReference>
<keyword evidence="2" id="KW-0808">Transferase</keyword>
<dbReference type="SMART" id="SM00387">
    <property type="entry name" value="HATPase_c"/>
    <property type="match status" value="1"/>
</dbReference>
<evidence type="ECO:0000256" key="3">
    <source>
        <dbReference type="ARBA" id="ARBA00022741"/>
    </source>
</evidence>
<dbReference type="Pfam" id="PF00512">
    <property type="entry name" value="HisKA"/>
    <property type="match status" value="1"/>
</dbReference>
<dbReference type="EMBL" id="UOEC01000094">
    <property type="protein sequence ID" value="VAV91938.1"/>
    <property type="molecule type" value="Genomic_DNA"/>
</dbReference>
<keyword evidence="7" id="KW-0175">Coiled coil</keyword>
<keyword evidence="3" id="KW-0547">Nucleotide-binding</keyword>
<evidence type="ECO:0000256" key="6">
    <source>
        <dbReference type="ARBA" id="ARBA00023012"/>
    </source>
</evidence>
<dbReference type="PANTHER" id="PTHR43065:SF10">
    <property type="entry name" value="PEROXIDE STRESS-ACTIVATED HISTIDINE KINASE MAK3"/>
    <property type="match status" value="1"/>
</dbReference>
<dbReference type="GO" id="GO:0000155">
    <property type="term" value="F:phosphorelay sensor kinase activity"/>
    <property type="evidence" value="ECO:0007669"/>
    <property type="project" value="InterPro"/>
</dbReference>
<evidence type="ECO:0000256" key="7">
    <source>
        <dbReference type="SAM" id="Coils"/>
    </source>
</evidence>
<proteinExistence type="predicted"/>
<feature type="transmembrane region" description="Helical" evidence="8">
    <location>
        <begin position="20"/>
        <end position="41"/>
    </location>
</feature>
<gene>
    <name evidence="10" type="ORF">MNBD_ALPHA08-1224</name>
</gene>
<evidence type="ECO:0000256" key="8">
    <source>
        <dbReference type="SAM" id="Phobius"/>
    </source>
</evidence>
<dbReference type="InterPro" id="IPR036890">
    <property type="entry name" value="HATPase_C_sf"/>
</dbReference>
<evidence type="ECO:0000256" key="5">
    <source>
        <dbReference type="ARBA" id="ARBA00022840"/>
    </source>
</evidence>
<evidence type="ECO:0000256" key="2">
    <source>
        <dbReference type="ARBA" id="ARBA00022679"/>
    </source>
</evidence>
<accession>A0A3B0RU58</accession>
<feature type="transmembrane region" description="Helical" evidence="8">
    <location>
        <begin position="205"/>
        <end position="227"/>
    </location>
</feature>
<keyword evidence="6" id="KW-0902">Two-component regulatory system</keyword>
<dbReference type="Gene3D" id="1.10.287.130">
    <property type="match status" value="1"/>
</dbReference>
<evidence type="ECO:0000256" key="1">
    <source>
        <dbReference type="ARBA" id="ARBA00022553"/>
    </source>
</evidence>
<name>A0A3B0RU58_9ZZZZ</name>
<organism evidence="10">
    <name type="scientific">hydrothermal vent metagenome</name>
    <dbReference type="NCBI Taxonomy" id="652676"/>
    <lineage>
        <taxon>unclassified sequences</taxon>
        <taxon>metagenomes</taxon>
        <taxon>ecological metagenomes</taxon>
    </lineage>
</organism>
<reference evidence="10" key="1">
    <citation type="submission" date="2018-06" db="EMBL/GenBank/DDBJ databases">
        <authorList>
            <person name="Zhirakovskaya E."/>
        </authorList>
    </citation>
    <scope>NUCLEOTIDE SEQUENCE</scope>
</reference>
<keyword evidence="5" id="KW-0067">ATP-binding</keyword>
<feature type="domain" description="Histidine kinase" evidence="9">
    <location>
        <begin position="302"/>
        <end position="520"/>
    </location>
</feature>
<dbReference type="PROSITE" id="PS50109">
    <property type="entry name" value="HIS_KIN"/>
    <property type="match status" value="1"/>
</dbReference>
<dbReference type="Pfam" id="PF02518">
    <property type="entry name" value="HATPase_c"/>
    <property type="match status" value="1"/>
</dbReference>
<dbReference type="SUPFAM" id="SSF55874">
    <property type="entry name" value="ATPase domain of HSP90 chaperone/DNA topoisomerase II/histidine kinase"/>
    <property type="match status" value="1"/>
</dbReference>
<keyword evidence="1" id="KW-0597">Phosphoprotein</keyword>
<dbReference type="InterPro" id="IPR036097">
    <property type="entry name" value="HisK_dim/P_sf"/>
</dbReference>
<sequence length="531" mass="58865">MAKNKSKKKREKAKTSERPWNTLAGLALGLVIMYALIWIGALRAGETVSQIYAKDYSRDWTAAVIENFSTKTDVFGPAGLKINDKYALQDFKKGTNIYRYSLVNEDGRVFESSNTDEKGRLENRPFFNDQVKNGEIISRRLEIPASQLDGYTLQSHVASIDSASVRQVVETAVPVMKDGKFVGAMFVFNDITNLLSWSNNHAKHFARILGGAITLIFLAIATMVWSYSSSRIKQTKALNSAKLEAERAEQEARDMASKLQEMNDDVGKLNSELNKNLKIIRDTQNDVIRKGKLAQLGQLTATVAHDIRNPLGSVRTSAFLLRRKFADDNPSMEKPLARIEKGVERCDAIITQLLDFARSRDIHLKQHNLDEWLVNLLREQSEQLPSELSFECTLGLHDTEYAFDSENLARAVINFLANASEAMVGKDKSKPVVPTENPTIRVSTAKTERGIEISVSDNGPGISPENLGKILEPLFTTKSFGVGLGLPAVEKIFEQHGGGMEIVSQEGNGATFTGWIAINQPDNQTAETEVA</sequence>
<dbReference type="CDD" id="cd00082">
    <property type="entry name" value="HisKA"/>
    <property type="match status" value="1"/>
</dbReference>
<evidence type="ECO:0000259" key="9">
    <source>
        <dbReference type="PROSITE" id="PS50109"/>
    </source>
</evidence>
<dbReference type="PANTHER" id="PTHR43065">
    <property type="entry name" value="SENSOR HISTIDINE KINASE"/>
    <property type="match status" value="1"/>
</dbReference>
<dbReference type="SMART" id="SM00388">
    <property type="entry name" value="HisKA"/>
    <property type="match status" value="1"/>
</dbReference>
<dbReference type="InterPro" id="IPR004358">
    <property type="entry name" value="Sig_transdc_His_kin-like_C"/>
</dbReference>
<dbReference type="PRINTS" id="PR00344">
    <property type="entry name" value="BCTRLSENSOR"/>
</dbReference>
<keyword evidence="8" id="KW-1133">Transmembrane helix</keyword>
<dbReference type="InterPro" id="IPR003594">
    <property type="entry name" value="HATPase_dom"/>
</dbReference>